<dbReference type="InterPro" id="IPR050834">
    <property type="entry name" value="Glycosyltransf_2"/>
</dbReference>
<dbReference type="KEGG" id="mgra:A4G16_01515"/>
<accession>A0A6G8JL47</accession>
<dbReference type="PANTHER" id="PTHR43685:SF5">
    <property type="entry name" value="GLYCOSYLTRANSFERASE EPSE-RELATED"/>
    <property type="match status" value="1"/>
</dbReference>
<dbReference type="InterPro" id="IPR029044">
    <property type="entry name" value="Nucleotide-diphossugar_trans"/>
</dbReference>
<evidence type="ECO:0000313" key="5">
    <source>
        <dbReference type="EMBL" id="QIM67806.1"/>
    </source>
</evidence>
<organism evidence="5 6">
    <name type="scientific">Mannheimia granulomatis</name>
    <dbReference type="NCBI Taxonomy" id="85402"/>
    <lineage>
        <taxon>Bacteria</taxon>
        <taxon>Pseudomonadati</taxon>
        <taxon>Pseudomonadota</taxon>
        <taxon>Gammaproteobacteria</taxon>
        <taxon>Pasteurellales</taxon>
        <taxon>Pasteurellaceae</taxon>
        <taxon>Mannheimia</taxon>
    </lineage>
</organism>
<dbReference type="Gene3D" id="3.90.550.10">
    <property type="entry name" value="Spore Coat Polysaccharide Biosynthesis Protein SpsA, Chain A"/>
    <property type="match status" value="1"/>
</dbReference>
<evidence type="ECO:0000259" key="4">
    <source>
        <dbReference type="Pfam" id="PF00535"/>
    </source>
</evidence>
<comment type="similarity">
    <text evidence="1">Belongs to the glycosyltransferase 2 family.</text>
</comment>
<evidence type="ECO:0000256" key="2">
    <source>
        <dbReference type="ARBA" id="ARBA00022676"/>
    </source>
</evidence>
<evidence type="ECO:0000256" key="1">
    <source>
        <dbReference type="ARBA" id="ARBA00006739"/>
    </source>
</evidence>
<evidence type="ECO:0000256" key="3">
    <source>
        <dbReference type="ARBA" id="ARBA00022679"/>
    </source>
</evidence>
<dbReference type="PANTHER" id="PTHR43685">
    <property type="entry name" value="GLYCOSYLTRANSFERASE"/>
    <property type="match status" value="1"/>
</dbReference>
<dbReference type="Proteomes" id="UP000501366">
    <property type="component" value="Chromosome"/>
</dbReference>
<sequence length="250" mass="28517">MCLDSLASQTLPASEIVVVFDGRIPEDLEKIVQKFVEKLPLVVVRLPQNIGLGRALNEGLKHCSNEWVLRMDTDDICLSERFEKQVAFIRNNPDVVLFSGQVEEFDETMSNSLGIKRVPVSCEEIYSSALLRNPFNHMTVAYKKSVIERVGGYQHHLYMEDYNLWLRVIAERYQVSNLPEILVKVRSGAAMYARRKGLDYIKSEYQLAKLKKDLKLQSAGAATICFIIRALPRLLPKSLLGKVYKKLRKG</sequence>
<dbReference type="EMBL" id="CP015030">
    <property type="protein sequence ID" value="QIM67806.1"/>
    <property type="molecule type" value="Genomic_DNA"/>
</dbReference>
<dbReference type="InterPro" id="IPR001173">
    <property type="entry name" value="Glyco_trans_2-like"/>
</dbReference>
<dbReference type="SUPFAM" id="SSF53448">
    <property type="entry name" value="Nucleotide-diphospho-sugar transferases"/>
    <property type="match status" value="1"/>
</dbReference>
<feature type="domain" description="Glycosyltransferase 2-like" evidence="4">
    <location>
        <begin position="2"/>
        <end position="116"/>
    </location>
</feature>
<proteinExistence type="inferred from homology"/>
<keyword evidence="2" id="KW-0328">Glycosyltransferase</keyword>
<name>A0A6G8JL47_9PAST</name>
<dbReference type="GO" id="GO:0016757">
    <property type="term" value="F:glycosyltransferase activity"/>
    <property type="evidence" value="ECO:0007669"/>
    <property type="project" value="UniProtKB-KW"/>
</dbReference>
<dbReference type="Pfam" id="PF00535">
    <property type="entry name" value="Glycos_transf_2"/>
    <property type="match status" value="1"/>
</dbReference>
<reference evidence="5 6" key="1">
    <citation type="submission" date="2016-03" db="EMBL/GenBank/DDBJ databases">
        <authorList>
            <person name="Bojesen A.M."/>
            <person name="Planet P."/>
            <person name="Hansen M.J."/>
        </authorList>
    </citation>
    <scope>NUCLEOTIDE SEQUENCE [LARGE SCALE GENOMIC DNA]</scope>
    <source>
        <strain evidence="5 6">B 234/94</strain>
    </source>
</reference>
<evidence type="ECO:0000313" key="6">
    <source>
        <dbReference type="Proteomes" id="UP000501366"/>
    </source>
</evidence>
<protein>
    <submittedName>
        <fullName evidence="5">Amylovoran biosynthesis protein AmsE</fullName>
    </submittedName>
</protein>
<gene>
    <name evidence="5" type="ORF">A4G16_01515</name>
</gene>
<keyword evidence="3" id="KW-0808">Transferase</keyword>
<dbReference type="AlphaFoldDB" id="A0A6G8JL47"/>